<dbReference type="AlphaFoldDB" id="A0A4R6V6Y1"/>
<accession>A0A4R6V6Y1</accession>
<evidence type="ECO:0000313" key="2">
    <source>
        <dbReference type="Proteomes" id="UP000295657"/>
    </source>
</evidence>
<sequence length="142" mass="16229">MDDILHLSLPGGLITKVKAGEFTLLTDYPQERGGTNIALNPWRIFLSAILSCQGVNLAKYCLEHKLDYQKIEISLIPLVQDNRKDEFPEYHLKVSLPPDFPAEHIEPMVAFFNDCPVANHLTKLKPILKTFVNERLISEMKR</sequence>
<dbReference type="Pfam" id="PF02566">
    <property type="entry name" value="OsmC"/>
    <property type="match status" value="1"/>
</dbReference>
<dbReference type="Proteomes" id="UP000295657">
    <property type="component" value="Unassembled WGS sequence"/>
</dbReference>
<keyword evidence="2" id="KW-1185">Reference proteome</keyword>
<name>A0A4R6V6Y1_9PAST</name>
<dbReference type="PANTHER" id="PTHR39624:SF2">
    <property type="entry name" value="OSMC-LIKE PROTEIN"/>
    <property type="match status" value="1"/>
</dbReference>
<organism evidence="1 2">
    <name type="scientific">Mesocricetibacter intestinalis</name>
    <dbReference type="NCBI Taxonomy" id="1521930"/>
    <lineage>
        <taxon>Bacteria</taxon>
        <taxon>Pseudomonadati</taxon>
        <taxon>Pseudomonadota</taxon>
        <taxon>Gammaproteobacteria</taxon>
        <taxon>Pasteurellales</taxon>
        <taxon>Pasteurellaceae</taxon>
        <taxon>Mesocricetibacter</taxon>
    </lineage>
</organism>
<dbReference type="PANTHER" id="PTHR39624">
    <property type="entry name" value="PROTEIN INVOLVED IN RIMO-MEDIATED BETA-METHYLTHIOLATION OF RIBOSOMAL PROTEIN S12 YCAO"/>
    <property type="match status" value="1"/>
</dbReference>
<proteinExistence type="predicted"/>
<dbReference type="EMBL" id="SNYQ01000007">
    <property type="protein sequence ID" value="TDQ57013.1"/>
    <property type="molecule type" value="Genomic_DNA"/>
</dbReference>
<reference evidence="1 2" key="1">
    <citation type="submission" date="2019-03" db="EMBL/GenBank/DDBJ databases">
        <title>Genomic Encyclopedia of Type Strains, Phase IV (KMG-IV): sequencing the most valuable type-strain genomes for metagenomic binning, comparative biology and taxonomic classification.</title>
        <authorList>
            <person name="Goeker M."/>
        </authorList>
    </citation>
    <scope>NUCLEOTIDE SEQUENCE [LARGE SCALE GENOMIC DNA]</scope>
    <source>
        <strain evidence="1 2">DSM 28403</strain>
    </source>
</reference>
<dbReference type="InterPro" id="IPR036102">
    <property type="entry name" value="OsmC/Ohrsf"/>
</dbReference>
<gene>
    <name evidence="1" type="ORF">EDC45_1680</name>
</gene>
<dbReference type="OrthoDB" id="9789573at2"/>
<dbReference type="RefSeq" id="WP_133545364.1">
    <property type="nucleotide sequence ID" value="NZ_SNYQ01000007.1"/>
</dbReference>
<protein>
    <submittedName>
        <fullName evidence="1">Putative OsmC-like protein</fullName>
    </submittedName>
</protein>
<dbReference type="SUPFAM" id="SSF82784">
    <property type="entry name" value="OsmC-like"/>
    <property type="match status" value="1"/>
</dbReference>
<dbReference type="InterPro" id="IPR015946">
    <property type="entry name" value="KH_dom-like_a/b"/>
</dbReference>
<comment type="caution">
    <text evidence="1">The sequence shown here is derived from an EMBL/GenBank/DDBJ whole genome shotgun (WGS) entry which is preliminary data.</text>
</comment>
<evidence type="ECO:0000313" key="1">
    <source>
        <dbReference type="EMBL" id="TDQ57013.1"/>
    </source>
</evidence>
<dbReference type="InterPro" id="IPR003718">
    <property type="entry name" value="OsmC/Ohr_fam"/>
</dbReference>
<dbReference type="Gene3D" id="3.30.300.20">
    <property type="match status" value="1"/>
</dbReference>